<accession>A0A4S3JMB3</accession>
<name>A0A4S3JMB3_9EURO</name>
<gene>
    <name evidence="2" type="ORF">EYZ11_004655</name>
</gene>
<dbReference type="Proteomes" id="UP000308092">
    <property type="component" value="Unassembled WGS sequence"/>
</dbReference>
<organism evidence="2 3">
    <name type="scientific">Aspergillus tanneri</name>
    <dbReference type="NCBI Taxonomy" id="1220188"/>
    <lineage>
        <taxon>Eukaryota</taxon>
        <taxon>Fungi</taxon>
        <taxon>Dikarya</taxon>
        <taxon>Ascomycota</taxon>
        <taxon>Pezizomycotina</taxon>
        <taxon>Eurotiomycetes</taxon>
        <taxon>Eurotiomycetidae</taxon>
        <taxon>Eurotiales</taxon>
        <taxon>Aspergillaceae</taxon>
        <taxon>Aspergillus</taxon>
        <taxon>Aspergillus subgen. Circumdati</taxon>
    </lineage>
</organism>
<dbReference type="VEuPathDB" id="FungiDB:EYZ11_004655"/>
<evidence type="ECO:0000313" key="3">
    <source>
        <dbReference type="Proteomes" id="UP000308092"/>
    </source>
</evidence>
<sequence length="28" mass="3140">MSIAGYLQDPSLWMGTYKSEGQDTTMID</sequence>
<proteinExistence type="predicted"/>
<comment type="caution">
    <text evidence="2">The sequence shown here is derived from an EMBL/GenBank/DDBJ whole genome shotgun (WGS) entry which is preliminary data.</text>
</comment>
<dbReference type="AlphaFoldDB" id="A0A4S3JMB3"/>
<feature type="region of interest" description="Disordered" evidence="1">
    <location>
        <begin position="1"/>
        <end position="28"/>
    </location>
</feature>
<dbReference type="EMBL" id="SOSA01000138">
    <property type="protein sequence ID" value="THC95877.1"/>
    <property type="molecule type" value="Genomic_DNA"/>
</dbReference>
<evidence type="ECO:0000256" key="1">
    <source>
        <dbReference type="SAM" id="MobiDB-lite"/>
    </source>
</evidence>
<evidence type="ECO:0000313" key="2">
    <source>
        <dbReference type="EMBL" id="THC95877.1"/>
    </source>
</evidence>
<reference evidence="2 3" key="1">
    <citation type="submission" date="2019-03" db="EMBL/GenBank/DDBJ databases">
        <title>The genome sequence of a newly discovered highly antifungal drug resistant Aspergillus species, Aspergillus tanneri NIH 1004.</title>
        <authorList>
            <person name="Mounaud S."/>
            <person name="Singh I."/>
            <person name="Joardar V."/>
            <person name="Pakala S."/>
            <person name="Pakala S."/>
            <person name="Venepally P."/>
            <person name="Hoover J."/>
            <person name="Nierman W."/>
            <person name="Chung J."/>
            <person name="Losada L."/>
        </authorList>
    </citation>
    <scope>NUCLEOTIDE SEQUENCE [LARGE SCALE GENOMIC DNA]</scope>
    <source>
        <strain evidence="2 3">NIH1004</strain>
    </source>
</reference>
<keyword evidence="3" id="KW-1185">Reference proteome</keyword>
<protein>
    <submittedName>
        <fullName evidence="2">Uncharacterized protein</fullName>
    </submittedName>
</protein>